<name>A0A4V3I6P5_9MICO</name>
<dbReference type="RefSeq" id="WP_134488435.1">
    <property type="nucleotide sequence ID" value="NZ_SOEZ01000023.1"/>
</dbReference>
<evidence type="ECO:0000313" key="3">
    <source>
        <dbReference type="EMBL" id="TFB53883.1"/>
    </source>
</evidence>
<dbReference type="Proteomes" id="UP000297866">
    <property type="component" value="Unassembled WGS sequence"/>
</dbReference>
<protein>
    <submittedName>
        <fullName evidence="3">Uncharacterized protein</fullName>
    </submittedName>
</protein>
<reference evidence="3 4" key="1">
    <citation type="submission" date="2019-03" db="EMBL/GenBank/DDBJ databases">
        <title>Genomics of glacier-inhabiting Cryobacterium strains.</title>
        <authorList>
            <person name="Liu Q."/>
            <person name="Xin Y.-H."/>
        </authorList>
    </citation>
    <scope>NUCLEOTIDE SEQUENCE [LARGE SCALE GENOMIC DNA]</scope>
    <source>
        <strain evidence="3 4">Sr47</strain>
    </source>
</reference>
<keyword evidence="4" id="KW-1185">Reference proteome</keyword>
<comment type="caution">
    <text evidence="3">The sequence shown here is derived from an EMBL/GenBank/DDBJ whole genome shotgun (WGS) entry which is preliminary data.</text>
</comment>
<organism evidence="3 4">
    <name type="scientific">Cryobacterium tagatosivorans</name>
    <dbReference type="NCBI Taxonomy" id="1259199"/>
    <lineage>
        <taxon>Bacteria</taxon>
        <taxon>Bacillati</taxon>
        <taxon>Actinomycetota</taxon>
        <taxon>Actinomycetes</taxon>
        <taxon>Micrococcales</taxon>
        <taxon>Microbacteriaceae</taxon>
        <taxon>Cryobacterium</taxon>
    </lineage>
</organism>
<feature type="region of interest" description="Disordered" evidence="1">
    <location>
        <begin position="432"/>
        <end position="451"/>
    </location>
</feature>
<proteinExistence type="predicted"/>
<feature type="region of interest" description="Disordered" evidence="1">
    <location>
        <begin position="1"/>
        <end position="39"/>
    </location>
</feature>
<feature type="transmembrane region" description="Helical" evidence="2">
    <location>
        <begin position="178"/>
        <end position="195"/>
    </location>
</feature>
<dbReference type="AlphaFoldDB" id="A0A4V3I6P5"/>
<evidence type="ECO:0000256" key="2">
    <source>
        <dbReference type="SAM" id="Phobius"/>
    </source>
</evidence>
<keyword evidence="2" id="KW-0812">Transmembrane</keyword>
<feature type="transmembrane region" description="Helical" evidence="2">
    <location>
        <begin position="201"/>
        <end position="225"/>
    </location>
</feature>
<keyword evidence="2" id="KW-1133">Transmembrane helix</keyword>
<dbReference type="OrthoDB" id="5124978at2"/>
<feature type="transmembrane region" description="Helical" evidence="2">
    <location>
        <begin position="65"/>
        <end position="87"/>
    </location>
</feature>
<feature type="transmembrane region" description="Helical" evidence="2">
    <location>
        <begin position="128"/>
        <end position="148"/>
    </location>
</feature>
<accession>A0A4V3I6P5</accession>
<gene>
    <name evidence="3" type="ORF">E3O23_04105</name>
</gene>
<feature type="transmembrane region" description="Helical" evidence="2">
    <location>
        <begin position="99"/>
        <end position="116"/>
    </location>
</feature>
<evidence type="ECO:0000256" key="1">
    <source>
        <dbReference type="SAM" id="MobiDB-lite"/>
    </source>
</evidence>
<evidence type="ECO:0000313" key="4">
    <source>
        <dbReference type="Proteomes" id="UP000297866"/>
    </source>
</evidence>
<sequence length="451" mass="47911">MSRPVVEPGAVRPGALGPATVTPDDDALAPATPGTTRPDARRLLRRPDRIVKAARADPNGIGGRHLGIGLVFSGGSIAVFLFWRFVVQWASTPSPVPSLAAWFILVIATVFTVAVVQRSSTRMPPWLFAFVLIAGAVVVILDLAGSAGQSYADVYPTAAPAVGAMLTGLVTLREPRDVLAATGVLGALMAFAVLIEDRTSLLSLAPEILSLSLGVIPPLLGVLIVRSFRRMVELELDLVLVQSTVSQPRYAVGMLASEELARLDLDAETLLDDVAQGRTPLPLAPETSSTAASLATQLRLHLINGRTETWLHHAVTESEFLGPSVTVQDPSGLAGLLAPGQRDALLLTIWLLISDTARTASTVSLTLGPIAPSHGAASRKKIRFPIELITTGVPRRRVDPETWQAIRIVGPHVDTIRDGSLRVDIECSVDNPADAQDSQAAHGVQRQLEEK</sequence>
<dbReference type="EMBL" id="SOEZ01000023">
    <property type="protein sequence ID" value="TFB53883.1"/>
    <property type="molecule type" value="Genomic_DNA"/>
</dbReference>
<keyword evidence="2" id="KW-0472">Membrane</keyword>